<dbReference type="AlphaFoldDB" id="A0AAV9WYJ5"/>
<evidence type="ECO:0000259" key="1">
    <source>
        <dbReference type="PROSITE" id="PS50181"/>
    </source>
</evidence>
<comment type="caution">
    <text evidence="2">The sequence shown here is derived from an EMBL/GenBank/DDBJ whole genome shotgun (WGS) entry which is preliminary data.</text>
</comment>
<evidence type="ECO:0000313" key="2">
    <source>
        <dbReference type="EMBL" id="KAK6528986.1"/>
    </source>
</evidence>
<feature type="domain" description="F-box" evidence="1">
    <location>
        <begin position="1"/>
        <end position="49"/>
    </location>
</feature>
<reference evidence="2 3" key="1">
    <citation type="submission" date="2019-10" db="EMBL/GenBank/DDBJ databases">
        <authorList>
            <person name="Palmer J.M."/>
        </authorList>
    </citation>
    <scope>NUCLEOTIDE SEQUENCE [LARGE SCALE GENOMIC DNA]</scope>
    <source>
        <strain evidence="2 3">TWF694</strain>
    </source>
</reference>
<gene>
    <name evidence="2" type="ORF">TWF694_004210</name>
</gene>
<dbReference type="InterPro" id="IPR001810">
    <property type="entry name" value="F-box_dom"/>
</dbReference>
<dbReference type="Pfam" id="PF00646">
    <property type="entry name" value="F-box"/>
    <property type="match status" value="1"/>
</dbReference>
<dbReference type="SUPFAM" id="SSF81383">
    <property type="entry name" value="F-box domain"/>
    <property type="match status" value="1"/>
</dbReference>
<organism evidence="2 3">
    <name type="scientific">Orbilia ellipsospora</name>
    <dbReference type="NCBI Taxonomy" id="2528407"/>
    <lineage>
        <taxon>Eukaryota</taxon>
        <taxon>Fungi</taxon>
        <taxon>Dikarya</taxon>
        <taxon>Ascomycota</taxon>
        <taxon>Pezizomycotina</taxon>
        <taxon>Orbiliomycetes</taxon>
        <taxon>Orbiliales</taxon>
        <taxon>Orbiliaceae</taxon>
        <taxon>Orbilia</taxon>
    </lineage>
</organism>
<name>A0AAV9WYJ5_9PEZI</name>
<dbReference type="CDD" id="cd09917">
    <property type="entry name" value="F-box_SF"/>
    <property type="match status" value="1"/>
</dbReference>
<sequence>MYLLLPVELQQHIIGFLDPIALISLSQCNRRFRRLIRPGRKERAEWLLAKECHDINGGRIPLHEISLNGAFEVDWTLVKWEAHRWACTNCLRLLPHTAFDNHSILGLAYRKPVPGTPACTNFVTSWTPSPVRKKWGRKFRKDRHANLDGRQAVEYNGEFSLDDDRCGYRRWRRHCNECRYILRELRPQPSHWGGEMGGTHKTPIQRSRLLKFESVLDRWFPGLADVLENKPPEFPPRINRIINWGREYELWTMYMVRCPQCEQWQELRSFRFGGTFVHWKPAHNGHGVIQYWISLREGEANSVQLDQLCCNQCFAREYGREALAGALWAWFKTPFCLHRFNIECKLSMPWCRLQDRRFKVPGFENEVKQILREDPTKRQRPAFEQLSYSDVAAIRLHHHHFAILWEKIKAVHPDLAVEAEGERRFDSWIYEYHRDEAHWQWVAAVEKELEENPNLLVDWALGRDSASLR</sequence>
<dbReference type="SMART" id="SM00256">
    <property type="entry name" value="FBOX"/>
    <property type="match status" value="1"/>
</dbReference>
<keyword evidence="3" id="KW-1185">Reference proteome</keyword>
<evidence type="ECO:0000313" key="3">
    <source>
        <dbReference type="Proteomes" id="UP001365542"/>
    </source>
</evidence>
<dbReference type="InterPro" id="IPR036047">
    <property type="entry name" value="F-box-like_dom_sf"/>
</dbReference>
<dbReference type="Proteomes" id="UP001365542">
    <property type="component" value="Unassembled WGS sequence"/>
</dbReference>
<accession>A0AAV9WYJ5</accession>
<dbReference type="PROSITE" id="PS50181">
    <property type="entry name" value="FBOX"/>
    <property type="match status" value="1"/>
</dbReference>
<dbReference type="EMBL" id="JAVHJO010000014">
    <property type="protein sequence ID" value="KAK6528986.1"/>
    <property type="molecule type" value="Genomic_DNA"/>
</dbReference>
<proteinExistence type="predicted"/>
<protein>
    <recommendedName>
        <fullName evidence="1">F-box domain-containing protein</fullName>
    </recommendedName>
</protein>